<dbReference type="InterPro" id="IPR048857">
    <property type="entry name" value="OTU1_Ubl"/>
</dbReference>
<dbReference type="InterPro" id="IPR038765">
    <property type="entry name" value="Papain-like_cys_pep_sf"/>
</dbReference>
<accession>A0A366R8D2</accession>
<dbReference type="Gene3D" id="3.90.70.80">
    <property type="match status" value="1"/>
</dbReference>
<dbReference type="PANTHER" id="PTHR13312:SF0">
    <property type="entry name" value="UBIQUITIN THIOESTERASE OTU1"/>
    <property type="match status" value="1"/>
</dbReference>
<keyword evidence="3 6" id="KW-0833">Ubl conjugation pathway</keyword>
<dbReference type="SUPFAM" id="SSF54001">
    <property type="entry name" value="Cysteine proteinases"/>
    <property type="match status" value="1"/>
</dbReference>
<protein>
    <recommendedName>
        <fullName evidence="6">Ubiquitin thioesterase OTU</fullName>
        <ecNumber evidence="6">3.4.19.12</ecNumber>
    </recommendedName>
</protein>
<dbReference type="EMBL" id="QKXC01000183">
    <property type="protein sequence ID" value="RBR13421.1"/>
    <property type="molecule type" value="Genomic_DNA"/>
</dbReference>
<dbReference type="GO" id="GO:0004843">
    <property type="term" value="F:cysteine-type deubiquitinase activity"/>
    <property type="evidence" value="ECO:0007669"/>
    <property type="project" value="UniProtKB-UniRule"/>
</dbReference>
<dbReference type="Proteomes" id="UP000253153">
    <property type="component" value="Unassembled WGS sequence"/>
</dbReference>
<keyword evidence="6" id="KW-0963">Cytoplasm</keyword>
<comment type="catalytic activity">
    <reaction evidence="1 6">
        <text>Thiol-dependent hydrolysis of ester, thioester, amide, peptide and isopeptide bonds formed by the C-terminal Gly of ubiquitin (a 76-residue protein attached to proteins as an intracellular targeting signal).</text>
        <dbReference type="EC" id="3.4.19.12"/>
    </reaction>
</comment>
<comment type="subcellular location">
    <subcellularLocation>
        <location evidence="6">Cytoplasm</location>
    </subcellularLocation>
</comment>
<evidence type="ECO:0000256" key="6">
    <source>
        <dbReference type="RuleBase" id="RU367104"/>
    </source>
</evidence>
<sequence length="361" mass="39766">MRARYKGPAGTGILELPDDATVQALFDGIKTKTGIAKFGVKYGPPMAMKSLDASQNDQIARSLGLHGETLTIVPDESLSTSVESPQTGTVQHQAEASKAARENESPEDVNVPWPEQEGALLMPSDNSCLFTAFGGALKDQIPAQKLRGMMAEYIREHPEEYSAAVLGSPPGEYCRKIQEPDRWGGGIELSILSSIFDIQISNQTQNKIDFGEEKRDRCILLYSGIHYDRVAFSYCDPPYNSPSFPPELDRTIWPTDDDEVLKKSEELVKKLNKAHYYTDTDGLILRCDVPGCEWIGSGQREGQKHAAATGHVALSEIQDEGDNVLRRCDTFGCDFIGQGDRAVKQHRTDTAHQSFSVILDA</sequence>
<dbReference type="GO" id="GO:0005634">
    <property type="term" value="C:nucleus"/>
    <property type="evidence" value="ECO:0007669"/>
    <property type="project" value="TreeGrafter"/>
</dbReference>
<keyword evidence="4 6" id="KW-0378">Hydrolase</keyword>
<feature type="compositionally biased region" description="Polar residues" evidence="7">
    <location>
        <begin position="78"/>
        <end position="94"/>
    </location>
</feature>
<gene>
    <name evidence="9" type="ORF">FIESC28_08202</name>
</gene>
<feature type="domain" description="OTU" evidence="8">
    <location>
        <begin position="117"/>
        <end position="233"/>
    </location>
</feature>
<dbReference type="GeneID" id="41997636"/>
<organism evidence="9 10">
    <name type="scientific">Fusarium coffeatum</name>
    <dbReference type="NCBI Taxonomy" id="231269"/>
    <lineage>
        <taxon>Eukaryota</taxon>
        <taxon>Fungi</taxon>
        <taxon>Dikarya</taxon>
        <taxon>Ascomycota</taxon>
        <taxon>Pezizomycotina</taxon>
        <taxon>Sordariomycetes</taxon>
        <taxon>Hypocreomycetidae</taxon>
        <taxon>Hypocreales</taxon>
        <taxon>Nectriaceae</taxon>
        <taxon>Fusarium</taxon>
        <taxon>Fusarium incarnatum-equiseti species complex</taxon>
    </lineage>
</organism>
<evidence type="ECO:0000259" key="8">
    <source>
        <dbReference type="PROSITE" id="PS50802"/>
    </source>
</evidence>
<reference evidence="9 10" key="1">
    <citation type="submission" date="2018-06" db="EMBL/GenBank/DDBJ databases">
        <title>Fusarium incarnatum-equiseti species complex species 28.</title>
        <authorList>
            <person name="Gardiner D.M."/>
        </authorList>
    </citation>
    <scope>NUCLEOTIDE SEQUENCE [LARGE SCALE GENOMIC DNA]</scope>
    <source>
        <strain evidence="9 10">FIESC_28</strain>
    </source>
</reference>
<feature type="region of interest" description="Disordered" evidence="7">
    <location>
        <begin position="78"/>
        <end position="111"/>
    </location>
</feature>
<proteinExistence type="predicted"/>
<comment type="function">
    <text evidence="6">Hydrolase that can remove conjugated ubiquitin from proteins and may therefore play an important regulatory role at the level of protein turnover by preventing degradation.</text>
</comment>
<evidence type="ECO:0000256" key="3">
    <source>
        <dbReference type="ARBA" id="ARBA00022786"/>
    </source>
</evidence>
<dbReference type="PROSITE" id="PS50802">
    <property type="entry name" value="OTU"/>
    <property type="match status" value="1"/>
</dbReference>
<keyword evidence="10" id="KW-1185">Reference proteome</keyword>
<dbReference type="OrthoDB" id="65596at2759"/>
<dbReference type="Pfam" id="PF02338">
    <property type="entry name" value="OTU"/>
    <property type="match status" value="1"/>
</dbReference>
<dbReference type="GO" id="GO:0030968">
    <property type="term" value="P:endoplasmic reticulum unfolded protein response"/>
    <property type="evidence" value="ECO:0007669"/>
    <property type="project" value="TreeGrafter"/>
</dbReference>
<keyword evidence="2" id="KW-0645">Protease</keyword>
<dbReference type="EC" id="3.4.19.12" evidence="6"/>
<dbReference type="Pfam" id="PF21403">
    <property type="entry name" value="OTU1_UBXL"/>
    <property type="match status" value="1"/>
</dbReference>
<dbReference type="Gene3D" id="3.10.20.90">
    <property type="entry name" value="Phosphatidylinositol 3-kinase Catalytic Subunit, Chain A, domain 1"/>
    <property type="match status" value="1"/>
</dbReference>
<evidence type="ECO:0000256" key="5">
    <source>
        <dbReference type="ARBA" id="ARBA00022807"/>
    </source>
</evidence>
<dbReference type="CDD" id="cd22745">
    <property type="entry name" value="OTU_OTU1"/>
    <property type="match status" value="1"/>
</dbReference>
<dbReference type="InterPro" id="IPR003323">
    <property type="entry name" value="OTU_dom"/>
</dbReference>
<evidence type="ECO:0000313" key="10">
    <source>
        <dbReference type="Proteomes" id="UP000253153"/>
    </source>
</evidence>
<keyword evidence="5 6" id="KW-0788">Thiol protease</keyword>
<dbReference type="GO" id="GO:0036503">
    <property type="term" value="P:ERAD pathway"/>
    <property type="evidence" value="ECO:0007669"/>
    <property type="project" value="TreeGrafter"/>
</dbReference>
<evidence type="ECO:0000256" key="1">
    <source>
        <dbReference type="ARBA" id="ARBA00000707"/>
    </source>
</evidence>
<dbReference type="RefSeq" id="XP_031013613.1">
    <property type="nucleotide sequence ID" value="XM_031162340.1"/>
</dbReference>
<comment type="caution">
    <text evidence="9">The sequence shown here is derived from an EMBL/GenBank/DDBJ whole genome shotgun (WGS) entry which is preliminary data.</text>
</comment>
<evidence type="ECO:0000256" key="4">
    <source>
        <dbReference type="ARBA" id="ARBA00022801"/>
    </source>
</evidence>
<evidence type="ECO:0000313" key="9">
    <source>
        <dbReference type="EMBL" id="RBR13421.1"/>
    </source>
</evidence>
<dbReference type="AlphaFoldDB" id="A0A366R8D2"/>
<dbReference type="GO" id="GO:0016579">
    <property type="term" value="P:protein deubiquitination"/>
    <property type="evidence" value="ECO:0007669"/>
    <property type="project" value="TreeGrafter"/>
</dbReference>
<evidence type="ECO:0000256" key="2">
    <source>
        <dbReference type="ARBA" id="ARBA00022670"/>
    </source>
</evidence>
<dbReference type="GO" id="GO:0005829">
    <property type="term" value="C:cytosol"/>
    <property type="evidence" value="ECO:0007669"/>
    <property type="project" value="TreeGrafter"/>
</dbReference>
<dbReference type="PANTHER" id="PTHR13312">
    <property type="entry name" value="HIV-INDUCED PROTEIN-7-LIKE PROTEASE"/>
    <property type="match status" value="1"/>
</dbReference>
<evidence type="ECO:0000256" key="7">
    <source>
        <dbReference type="SAM" id="MobiDB-lite"/>
    </source>
</evidence>
<name>A0A366R8D2_9HYPO</name>